<dbReference type="EMBL" id="FTOD01000004">
    <property type="protein sequence ID" value="SIS69982.1"/>
    <property type="molecule type" value="Genomic_DNA"/>
</dbReference>
<keyword evidence="3" id="KW-1185">Reference proteome</keyword>
<evidence type="ECO:0000313" key="3">
    <source>
        <dbReference type="Proteomes" id="UP000186795"/>
    </source>
</evidence>
<feature type="transmembrane region" description="Helical" evidence="1">
    <location>
        <begin position="145"/>
        <end position="171"/>
    </location>
</feature>
<keyword evidence="1" id="KW-1133">Transmembrane helix</keyword>
<accession>A0A1N7L7Z7</accession>
<dbReference type="AlphaFoldDB" id="A0A1N7L7Z7"/>
<organism evidence="2 3">
    <name type="scientific">Kroppenstedtia eburnea</name>
    <dbReference type="NCBI Taxonomy" id="714067"/>
    <lineage>
        <taxon>Bacteria</taxon>
        <taxon>Bacillati</taxon>
        <taxon>Bacillota</taxon>
        <taxon>Bacilli</taxon>
        <taxon>Bacillales</taxon>
        <taxon>Thermoactinomycetaceae</taxon>
        <taxon>Kroppenstedtia</taxon>
    </lineage>
</organism>
<name>A0A1N7L7Z7_9BACL</name>
<protein>
    <submittedName>
        <fullName evidence="2">ABC-2 type transport system permease protein</fullName>
    </submittedName>
</protein>
<feature type="transmembrane region" description="Helical" evidence="1">
    <location>
        <begin position="54"/>
        <end position="73"/>
    </location>
</feature>
<evidence type="ECO:0000313" key="2">
    <source>
        <dbReference type="EMBL" id="SIS69982.1"/>
    </source>
</evidence>
<gene>
    <name evidence="2" type="ORF">SAMN05421790_10412</name>
</gene>
<evidence type="ECO:0000256" key="1">
    <source>
        <dbReference type="SAM" id="Phobius"/>
    </source>
</evidence>
<feature type="transmembrane region" description="Helical" evidence="1">
    <location>
        <begin position="191"/>
        <end position="210"/>
    </location>
</feature>
<feature type="transmembrane region" description="Helical" evidence="1">
    <location>
        <begin position="93"/>
        <end position="121"/>
    </location>
</feature>
<dbReference type="RefSeq" id="WP_327077644.1">
    <property type="nucleotide sequence ID" value="NZ_CP048103.1"/>
</dbReference>
<proteinExistence type="predicted"/>
<feature type="transmembrane region" description="Helical" evidence="1">
    <location>
        <begin position="217"/>
        <end position="237"/>
    </location>
</feature>
<reference evidence="3" key="1">
    <citation type="submission" date="2017-01" db="EMBL/GenBank/DDBJ databases">
        <authorList>
            <person name="Varghese N."/>
            <person name="Submissions S."/>
        </authorList>
    </citation>
    <scope>NUCLEOTIDE SEQUENCE [LARGE SCALE GENOMIC DNA]</scope>
    <source>
        <strain evidence="3">DSM 45196</strain>
    </source>
</reference>
<keyword evidence="1" id="KW-0472">Membrane</keyword>
<dbReference type="Proteomes" id="UP000186795">
    <property type="component" value="Unassembled WGS sequence"/>
</dbReference>
<sequence>MTASAVFFMILAFYLHQKRDLGAGLLPHKKGRMHASQFLQGPVGLLARLQRTALMSWAVGLCLLGASYGSVLGDIESFFGKNEMIAQMMQTNGASLTMTFVTKILSVLAMVSTVPVILAVLKIKGEENKGRLDHLLGRPVSRTRLLGSATLLACIIALTMMSLTVIGLGGVGTAMMEKEISLRTFYEAGMVYLPAMLVMMGVTVLLIGFAPKLTGVTWIYLLYSFVVVYLGGLLQFPDWMAKLTPFGYVTKVPVEEMDWVTTIGLLLTAVGCTAIGFIGYRNRDIH</sequence>
<keyword evidence="1" id="KW-0812">Transmembrane</keyword>
<feature type="transmembrane region" description="Helical" evidence="1">
    <location>
        <begin position="257"/>
        <end position="280"/>
    </location>
</feature>